<dbReference type="PANTHER" id="PTHR43377:SF1">
    <property type="entry name" value="BILIVERDIN REDUCTASE A"/>
    <property type="match status" value="1"/>
</dbReference>
<dbReference type="InterPro" id="IPR051450">
    <property type="entry name" value="Gfo/Idh/MocA_Oxidoreductases"/>
</dbReference>
<name>A0ABW2NBC6_9BACL</name>
<organism evidence="4 5">
    <name type="scientific">Bhargavaea changchunensis</name>
    <dbReference type="NCBI Taxonomy" id="2134037"/>
    <lineage>
        <taxon>Bacteria</taxon>
        <taxon>Bacillati</taxon>
        <taxon>Bacillota</taxon>
        <taxon>Bacilli</taxon>
        <taxon>Bacillales</taxon>
        <taxon>Caryophanaceae</taxon>
        <taxon>Bhargavaea</taxon>
    </lineage>
</organism>
<dbReference type="Pfam" id="PF01408">
    <property type="entry name" value="GFO_IDH_MocA"/>
    <property type="match status" value="1"/>
</dbReference>
<comment type="caution">
    <text evidence="4">The sequence shown here is derived from an EMBL/GenBank/DDBJ whole genome shotgun (WGS) entry which is preliminary data.</text>
</comment>
<evidence type="ECO:0000313" key="4">
    <source>
        <dbReference type="EMBL" id="MFC7364398.1"/>
    </source>
</evidence>
<dbReference type="InterPro" id="IPR000683">
    <property type="entry name" value="Gfo/Idh/MocA-like_OxRdtase_N"/>
</dbReference>
<dbReference type="RefSeq" id="WP_157296777.1">
    <property type="nucleotide sequence ID" value="NZ_JBHTCT010000010.1"/>
</dbReference>
<sequence>MNELKVCVIGAGMISDFHLQSYRQNRRVKLYGVYDLSMERAAEKAVRFGVQKVFRTAEEVFADPEVDAVSICTWNHTHAELGVKALEHGKHVLMEKPLAMTFPEALRIRDAAVEPDIVFQVGFVRRFAAGTRVLKTFIDDGLLGEIYYAKGTHLRRIGNPGGWFADRSRSGGGPLIDLGVHLLDVCWYLMGKPEVARIRGVTFSELGNRGNVEGLSFYKAADYCAGKNDVEDLAAAMVTFKNGATLMIDVSFSLHAKQDETAIRLYGKNGGAELEPELVLMTEQNDTILNIHPQIDHLTIDFDEAFGAEIDHFVECCLDGKKSEAPLEDGIEVMKMLDGVYESSKTGREVVYDQDDQ</sequence>
<evidence type="ECO:0000256" key="1">
    <source>
        <dbReference type="ARBA" id="ARBA00010928"/>
    </source>
</evidence>
<dbReference type="Proteomes" id="UP001596483">
    <property type="component" value="Unassembled WGS sequence"/>
</dbReference>
<accession>A0ABW2NBC6</accession>
<dbReference type="Gene3D" id="3.40.50.720">
    <property type="entry name" value="NAD(P)-binding Rossmann-like Domain"/>
    <property type="match status" value="1"/>
</dbReference>
<reference evidence="5" key="1">
    <citation type="journal article" date="2019" name="Int. J. Syst. Evol. Microbiol.">
        <title>The Global Catalogue of Microorganisms (GCM) 10K type strain sequencing project: providing services to taxonomists for standard genome sequencing and annotation.</title>
        <authorList>
            <consortium name="The Broad Institute Genomics Platform"/>
            <consortium name="The Broad Institute Genome Sequencing Center for Infectious Disease"/>
            <person name="Wu L."/>
            <person name="Ma J."/>
        </authorList>
    </citation>
    <scope>NUCLEOTIDE SEQUENCE [LARGE SCALE GENOMIC DNA]</scope>
    <source>
        <strain evidence="5">JCM 4738</strain>
    </source>
</reference>
<dbReference type="Pfam" id="PF02894">
    <property type="entry name" value="GFO_IDH_MocA_C"/>
    <property type="match status" value="1"/>
</dbReference>
<dbReference type="InterPro" id="IPR036291">
    <property type="entry name" value="NAD(P)-bd_dom_sf"/>
</dbReference>
<gene>
    <name evidence="4" type="ORF">ACFQQH_04470</name>
</gene>
<dbReference type="InterPro" id="IPR004104">
    <property type="entry name" value="Gfo/Idh/MocA-like_OxRdtase_C"/>
</dbReference>
<dbReference type="SUPFAM" id="SSF51735">
    <property type="entry name" value="NAD(P)-binding Rossmann-fold domains"/>
    <property type="match status" value="1"/>
</dbReference>
<dbReference type="PANTHER" id="PTHR43377">
    <property type="entry name" value="BILIVERDIN REDUCTASE A"/>
    <property type="match status" value="1"/>
</dbReference>
<evidence type="ECO:0000259" key="2">
    <source>
        <dbReference type="Pfam" id="PF01408"/>
    </source>
</evidence>
<feature type="domain" description="Gfo/Idh/MocA-like oxidoreductase N-terminal" evidence="2">
    <location>
        <begin position="4"/>
        <end position="123"/>
    </location>
</feature>
<dbReference type="EMBL" id="JBHTCT010000010">
    <property type="protein sequence ID" value="MFC7364398.1"/>
    <property type="molecule type" value="Genomic_DNA"/>
</dbReference>
<comment type="similarity">
    <text evidence="1">Belongs to the Gfo/Idh/MocA family.</text>
</comment>
<evidence type="ECO:0000313" key="5">
    <source>
        <dbReference type="Proteomes" id="UP001596483"/>
    </source>
</evidence>
<protein>
    <submittedName>
        <fullName evidence="4">Gfo/Idh/MocA family protein</fullName>
    </submittedName>
</protein>
<dbReference type="Gene3D" id="3.30.360.10">
    <property type="entry name" value="Dihydrodipicolinate Reductase, domain 2"/>
    <property type="match status" value="1"/>
</dbReference>
<keyword evidence="5" id="KW-1185">Reference proteome</keyword>
<feature type="domain" description="Gfo/Idh/MocA-like oxidoreductase C-terminal" evidence="3">
    <location>
        <begin position="136"/>
        <end position="350"/>
    </location>
</feature>
<dbReference type="SUPFAM" id="SSF55347">
    <property type="entry name" value="Glyceraldehyde-3-phosphate dehydrogenase-like, C-terminal domain"/>
    <property type="match status" value="1"/>
</dbReference>
<evidence type="ECO:0000259" key="3">
    <source>
        <dbReference type="Pfam" id="PF02894"/>
    </source>
</evidence>
<proteinExistence type="inferred from homology"/>